<sequence length="55" mass="6557">MIASWFFEFLLAPKPIFRPKLSTMHRHLLVVGMKKRPFIENLVQKRPNFSVRECA</sequence>
<gene>
    <name evidence="1" type="ORF">GCWU000342_02117</name>
</gene>
<organism evidence="1 2">
    <name type="scientific">Shuttleworthella satelles DSM 14600</name>
    <dbReference type="NCBI Taxonomy" id="626523"/>
    <lineage>
        <taxon>Bacteria</taxon>
        <taxon>Bacillati</taxon>
        <taxon>Bacillota</taxon>
        <taxon>Clostridia</taxon>
        <taxon>Lachnospirales</taxon>
        <taxon>Lachnospiraceae</taxon>
        <taxon>Shuttleworthella</taxon>
    </lineage>
</organism>
<comment type="caution">
    <text evidence="1">The sequence shown here is derived from an EMBL/GenBank/DDBJ whole genome shotgun (WGS) entry which is preliminary data.</text>
</comment>
<evidence type="ECO:0000313" key="2">
    <source>
        <dbReference type="Proteomes" id="UP000003494"/>
    </source>
</evidence>
<evidence type="ECO:0000313" key="1">
    <source>
        <dbReference type="EMBL" id="EEP27423.1"/>
    </source>
</evidence>
<name>C4GDE4_9FIRM</name>
<reference evidence="1" key="1">
    <citation type="submission" date="2009-04" db="EMBL/GenBank/DDBJ databases">
        <authorList>
            <person name="Weinstock G."/>
            <person name="Sodergren E."/>
            <person name="Clifton S."/>
            <person name="Fulton L."/>
            <person name="Fulton B."/>
            <person name="Courtney L."/>
            <person name="Fronick C."/>
            <person name="Harrison M."/>
            <person name="Strong C."/>
            <person name="Farmer C."/>
            <person name="Delahaunty K."/>
            <person name="Markovic C."/>
            <person name="Hall O."/>
            <person name="Minx P."/>
            <person name="Tomlinson C."/>
            <person name="Mitreva M."/>
            <person name="Nelson J."/>
            <person name="Hou S."/>
            <person name="Wollam A."/>
            <person name="Pepin K.H."/>
            <person name="Johnson M."/>
            <person name="Bhonagiri V."/>
            <person name="Nash W.E."/>
            <person name="Warren W."/>
            <person name="Chinwalla A."/>
            <person name="Mardis E.R."/>
            <person name="Wilson R.K."/>
        </authorList>
    </citation>
    <scope>NUCLEOTIDE SEQUENCE [LARGE SCALE GENOMIC DNA]</scope>
    <source>
        <strain evidence="1">DSM 14600</strain>
    </source>
</reference>
<accession>C4GDE4</accession>
<dbReference type="AlphaFoldDB" id="C4GDE4"/>
<dbReference type="Proteomes" id="UP000003494">
    <property type="component" value="Unassembled WGS sequence"/>
</dbReference>
<dbReference type="EMBL" id="ACIP02000007">
    <property type="protein sequence ID" value="EEP27423.1"/>
    <property type="molecule type" value="Genomic_DNA"/>
</dbReference>
<dbReference type="HOGENOM" id="CLU_3029953_0_0_9"/>
<protein>
    <submittedName>
        <fullName evidence="1">Uncharacterized protein</fullName>
    </submittedName>
</protein>
<proteinExistence type="predicted"/>
<keyword evidence="2" id="KW-1185">Reference proteome</keyword>